<feature type="transmembrane region" description="Helical" evidence="1">
    <location>
        <begin position="27"/>
        <end position="47"/>
    </location>
</feature>
<feature type="transmembrane region" description="Helical" evidence="1">
    <location>
        <begin position="71"/>
        <end position="90"/>
    </location>
</feature>
<gene>
    <name evidence="2" type="ORF">PECAL_5P12290</name>
</gene>
<keyword evidence="1" id="KW-1133">Transmembrane helix</keyword>
<name>A0A8J2STK4_9STRA</name>
<reference evidence="2" key="1">
    <citation type="submission" date="2021-11" db="EMBL/GenBank/DDBJ databases">
        <authorList>
            <consortium name="Genoscope - CEA"/>
            <person name="William W."/>
        </authorList>
    </citation>
    <scope>NUCLEOTIDE SEQUENCE</scope>
</reference>
<proteinExistence type="predicted"/>
<protein>
    <submittedName>
        <fullName evidence="2">Uncharacterized protein</fullName>
    </submittedName>
</protein>
<dbReference type="EMBL" id="CAKKNE010000005">
    <property type="protein sequence ID" value="CAH0376626.1"/>
    <property type="molecule type" value="Genomic_DNA"/>
</dbReference>
<evidence type="ECO:0000313" key="3">
    <source>
        <dbReference type="Proteomes" id="UP000789595"/>
    </source>
</evidence>
<dbReference type="Proteomes" id="UP000789595">
    <property type="component" value="Unassembled WGS sequence"/>
</dbReference>
<keyword evidence="1" id="KW-0812">Transmembrane</keyword>
<keyword evidence="3" id="KW-1185">Reference proteome</keyword>
<dbReference type="AlphaFoldDB" id="A0A8J2STK4"/>
<keyword evidence="1" id="KW-0472">Membrane</keyword>
<accession>A0A8J2STK4</accession>
<comment type="caution">
    <text evidence="2">The sequence shown here is derived from an EMBL/GenBank/DDBJ whole genome shotgun (WGS) entry which is preliminary data.</text>
</comment>
<sequence>MMAVAKIVLGVLGVASYYRGSETRARIGTAIAVLLVASIYADVAIPLEFELDKRGRVTDVPVPLDLTSLKFLGKMVLVVPLLAALAAHLAEPGLLTKDKSKDQ</sequence>
<organism evidence="2 3">
    <name type="scientific">Pelagomonas calceolata</name>
    <dbReference type="NCBI Taxonomy" id="35677"/>
    <lineage>
        <taxon>Eukaryota</taxon>
        <taxon>Sar</taxon>
        <taxon>Stramenopiles</taxon>
        <taxon>Ochrophyta</taxon>
        <taxon>Pelagophyceae</taxon>
        <taxon>Pelagomonadales</taxon>
        <taxon>Pelagomonadaceae</taxon>
        <taxon>Pelagomonas</taxon>
    </lineage>
</organism>
<evidence type="ECO:0000313" key="2">
    <source>
        <dbReference type="EMBL" id="CAH0376626.1"/>
    </source>
</evidence>
<evidence type="ECO:0000256" key="1">
    <source>
        <dbReference type="SAM" id="Phobius"/>
    </source>
</evidence>